<dbReference type="Pfam" id="PF07714">
    <property type="entry name" value="PK_Tyr_Ser-Thr"/>
    <property type="match status" value="1"/>
</dbReference>
<dbReference type="InterPro" id="IPR038408">
    <property type="entry name" value="GNK2_sf"/>
</dbReference>
<dbReference type="InterPro" id="IPR002902">
    <property type="entry name" value="GNK2"/>
</dbReference>
<dbReference type="InterPro" id="IPR001245">
    <property type="entry name" value="Ser-Thr/Tyr_kinase_cat_dom"/>
</dbReference>
<feature type="compositionally biased region" description="Low complexity" evidence="3">
    <location>
        <begin position="250"/>
        <end position="265"/>
    </location>
</feature>
<evidence type="ECO:0000313" key="5">
    <source>
        <dbReference type="EMBL" id="TVU11211.1"/>
    </source>
</evidence>
<dbReference type="InterPro" id="IPR011009">
    <property type="entry name" value="Kinase-like_dom_sf"/>
</dbReference>
<dbReference type="SUPFAM" id="SSF56112">
    <property type="entry name" value="Protein kinase-like (PK-like)"/>
    <property type="match status" value="2"/>
</dbReference>
<dbReference type="Gene3D" id="1.10.510.10">
    <property type="entry name" value="Transferase(Phosphotransferase) domain 1"/>
    <property type="match status" value="1"/>
</dbReference>
<dbReference type="Proteomes" id="UP000324897">
    <property type="component" value="Chromosome 3"/>
</dbReference>
<dbReference type="Gene3D" id="3.30.200.20">
    <property type="entry name" value="Phosphorylase Kinase, domain 1"/>
    <property type="match status" value="1"/>
</dbReference>
<dbReference type="PANTHER" id="PTHR27006">
    <property type="entry name" value="PROMASTIGOTE SURFACE ANTIGEN PROTEIN PSA"/>
    <property type="match status" value="1"/>
</dbReference>
<dbReference type="PANTHER" id="PTHR27006:SF586">
    <property type="entry name" value="CYSTEINE-RICH RECEPTOR-LIKE PROTEIN KINASE 10"/>
    <property type="match status" value="1"/>
</dbReference>
<proteinExistence type="predicted"/>
<reference evidence="5 6" key="1">
    <citation type="journal article" date="2019" name="Sci. Rep.">
        <title>A high-quality genome of Eragrostis curvula grass provides insights into Poaceae evolution and supports new strategies to enhance forage quality.</title>
        <authorList>
            <person name="Carballo J."/>
            <person name="Santos B.A.C.M."/>
            <person name="Zappacosta D."/>
            <person name="Garbus I."/>
            <person name="Selva J.P."/>
            <person name="Gallo C.A."/>
            <person name="Diaz A."/>
            <person name="Albertini E."/>
            <person name="Caccamo M."/>
            <person name="Echenique V."/>
        </authorList>
    </citation>
    <scope>NUCLEOTIDE SEQUENCE [LARGE SCALE GENOMIC DNA]</scope>
    <source>
        <strain evidence="6">cv. Victoria</strain>
        <tissue evidence="5">Leaf</tissue>
    </source>
</reference>
<keyword evidence="6" id="KW-1185">Reference proteome</keyword>
<evidence type="ECO:0000256" key="1">
    <source>
        <dbReference type="ARBA" id="ARBA00022729"/>
    </source>
</evidence>
<dbReference type="Gene3D" id="3.30.430.20">
    <property type="entry name" value="Gnk2 domain, C-X8-C-X2-C motif"/>
    <property type="match status" value="1"/>
</dbReference>
<gene>
    <name evidence="5" type="ORF">EJB05_44783</name>
</gene>
<dbReference type="AlphaFoldDB" id="A0A5J9TKK1"/>
<evidence type="ECO:0000256" key="2">
    <source>
        <dbReference type="ARBA" id="ARBA00022737"/>
    </source>
</evidence>
<dbReference type="SMART" id="SM00219">
    <property type="entry name" value="TyrKc"/>
    <property type="match status" value="1"/>
</dbReference>
<feature type="compositionally biased region" description="Basic and acidic residues" evidence="3">
    <location>
        <begin position="333"/>
        <end position="357"/>
    </location>
</feature>
<dbReference type="GO" id="GO:0004713">
    <property type="term" value="F:protein tyrosine kinase activity"/>
    <property type="evidence" value="ECO:0007669"/>
    <property type="project" value="InterPro"/>
</dbReference>
<feature type="compositionally biased region" description="Basic residues" evidence="3">
    <location>
        <begin position="238"/>
        <end position="249"/>
    </location>
</feature>
<keyword evidence="2" id="KW-0677">Repeat</keyword>
<evidence type="ECO:0000256" key="3">
    <source>
        <dbReference type="SAM" id="MobiDB-lite"/>
    </source>
</evidence>
<feature type="compositionally biased region" description="Low complexity" evidence="3">
    <location>
        <begin position="322"/>
        <end position="332"/>
    </location>
</feature>
<organism evidence="5 6">
    <name type="scientific">Eragrostis curvula</name>
    <name type="common">weeping love grass</name>
    <dbReference type="NCBI Taxonomy" id="38414"/>
    <lineage>
        <taxon>Eukaryota</taxon>
        <taxon>Viridiplantae</taxon>
        <taxon>Streptophyta</taxon>
        <taxon>Embryophyta</taxon>
        <taxon>Tracheophyta</taxon>
        <taxon>Spermatophyta</taxon>
        <taxon>Magnoliopsida</taxon>
        <taxon>Liliopsida</taxon>
        <taxon>Poales</taxon>
        <taxon>Poaceae</taxon>
        <taxon>PACMAD clade</taxon>
        <taxon>Chloridoideae</taxon>
        <taxon>Eragrostideae</taxon>
        <taxon>Eragrostidinae</taxon>
        <taxon>Eragrostis</taxon>
    </lineage>
</organism>
<sequence>MRRRITYAATRSANSYATAEAWFGEQGVGKVYGMVQCTPDLTPVECRSCLAEIISQMPTWFHGASGSRVGGRILGVRCNLRYEKDLFFQETKDTFIFQKKETKGNIPEEVAIKRLAASSWQGSKEFLNVIMLIIRLQHRNLVRLVGCCRHRTEMILVYEYMPNRSSDYVFSARHPLSPESPDPFVLPSTAPHPVLPSLPSSHLTLLLADRSRRAPTSPSPETPCSTSSTRAAAPTPRRSSRASTSRRPRASSSARAAASRLDVAAAPPPRPDLAPASRRPDPPRPHRRSSVAGEDPRVRVWPPLDRRGADWICALEIEEATWSTSTTTSQDSSPRHPLQDSSPRRPLQDSSNRKYDDPSSPPPRTGRSSGLPFASGGVKAGCEQAAMAGPLLGLGRSSGHEPGAARSGVGDGGSTSGRAPAHGSPPPHRHPQVPAAQMNLQRIRSVAHGLCGVMGLLVSCLSSFKNLERHLDLGYNCLVTLRKDKALDRSRRNTILRDHLKNLVPFTEEWLAVMEACRQWRAYLQPQTGRLWSASASNSGAPQACLQDQVAFGFLSSATFLPNHLEWLAASCHRDLLPMPCKTDLASNFRRSSETKTPPTNLPQPPPVVGCSTRFGVLLLEIISGRKVSDPIFVQTGRLNHLLTYAWHSWCGRRYTELVDPSLGDGYIELELKRRIQIALLCVQENPDDRPRMQEVTTMLCNNEVNAGGHHDVVQ</sequence>
<dbReference type="InterPro" id="IPR020635">
    <property type="entry name" value="Tyr_kinase_cat_dom"/>
</dbReference>
<feature type="non-terminal residue" evidence="5">
    <location>
        <position position="1"/>
    </location>
</feature>
<feature type="region of interest" description="Disordered" evidence="3">
    <location>
        <begin position="322"/>
        <end position="376"/>
    </location>
</feature>
<keyword evidence="1" id="KW-0732">Signal</keyword>
<comment type="caution">
    <text evidence="5">The sequence shown here is derived from an EMBL/GenBank/DDBJ whole genome shotgun (WGS) entry which is preliminary data.</text>
</comment>
<dbReference type="EMBL" id="RWGY01000039">
    <property type="protein sequence ID" value="TVU11211.1"/>
    <property type="molecule type" value="Genomic_DNA"/>
</dbReference>
<evidence type="ECO:0000259" key="4">
    <source>
        <dbReference type="PROSITE" id="PS51473"/>
    </source>
</evidence>
<name>A0A5J9TKK1_9POAL</name>
<protein>
    <recommendedName>
        <fullName evidence="4">Gnk2-homologous domain-containing protein</fullName>
    </recommendedName>
</protein>
<dbReference type="Pfam" id="PF01657">
    <property type="entry name" value="Stress-antifung"/>
    <property type="match status" value="1"/>
</dbReference>
<accession>A0A5J9TKK1</accession>
<feature type="compositionally biased region" description="Low complexity" evidence="3">
    <location>
        <begin position="222"/>
        <end position="237"/>
    </location>
</feature>
<evidence type="ECO:0000313" key="6">
    <source>
        <dbReference type="Proteomes" id="UP000324897"/>
    </source>
</evidence>
<dbReference type="Gramene" id="TVU11211">
    <property type="protein sequence ID" value="TVU11211"/>
    <property type="gene ID" value="EJB05_44783"/>
</dbReference>
<dbReference type="CDD" id="cd23509">
    <property type="entry name" value="Gnk2-like"/>
    <property type="match status" value="1"/>
</dbReference>
<feature type="domain" description="Gnk2-homologous" evidence="4">
    <location>
        <begin position="1"/>
        <end position="87"/>
    </location>
</feature>
<feature type="region of interest" description="Disordered" evidence="3">
    <location>
        <begin position="211"/>
        <end position="302"/>
    </location>
</feature>
<feature type="region of interest" description="Disordered" evidence="3">
    <location>
        <begin position="392"/>
        <end position="433"/>
    </location>
</feature>
<dbReference type="OrthoDB" id="1931260at2759"/>
<dbReference type="PROSITE" id="PS51473">
    <property type="entry name" value="GNK2"/>
    <property type="match status" value="1"/>
</dbReference>